<name>A0A0E9V9J8_ANGAN</name>
<evidence type="ECO:0000313" key="1">
    <source>
        <dbReference type="EMBL" id="JAH73883.1"/>
    </source>
</evidence>
<protein>
    <submittedName>
        <fullName evidence="1">Uncharacterized protein</fullName>
    </submittedName>
</protein>
<dbReference type="EMBL" id="GBXM01034694">
    <property type="protein sequence ID" value="JAH73883.1"/>
    <property type="molecule type" value="Transcribed_RNA"/>
</dbReference>
<reference evidence="1" key="2">
    <citation type="journal article" date="2015" name="Fish Shellfish Immunol.">
        <title>Early steps in the European eel (Anguilla anguilla)-Vibrio vulnificus interaction in the gills: Role of the RtxA13 toxin.</title>
        <authorList>
            <person name="Callol A."/>
            <person name="Pajuelo D."/>
            <person name="Ebbesson L."/>
            <person name="Teles M."/>
            <person name="MacKenzie S."/>
            <person name="Amaro C."/>
        </authorList>
    </citation>
    <scope>NUCLEOTIDE SEQUENCE</scope>
</reference>
<accession>A0A0E9V9J8</accession>
<proteinExistence type="predicted"/>
<reference evidence="1" key="1">
    <citation type="submission" date="2014-11" db="EMBL/GenBank/DDBJ databases">
        <authorList>
            <person name="Amaro Gonzalez C."/>
        </authorList>
    </citation>
    <scope>NUCLEOTIDE SEQUENCE</scope>
</reference>
<dbReference type="AlphaFoldDB" id="A0A0E9V9J8"/>
<sequence length="21" mass="2431">MISLSYSYDLSYSYALSLIQL</sequence>
<organism evidence="1">
    <name type="scientific">Anguilla anguilla</name>
    <name type="common">European freshwater eel</name>
    <name type="synonym">Muraena anguilla</name>
    <dbReference type="NCBI Taxonomy" id="7936"/>
    <lineage>
        <taxon>Eukaryota</taxon>
        <taxon>Metazoa</taxon>
        <taxon>Chordata</taxon>
        <taxon>Craniata</taxon>
        <taxon>Vertebrata</taxon>
        <taxon>Euteleostomi</taxon>
        <taxon>Actinopterygii</taxon>
        <taxon>Neopterygii</taxon>
        <taxon>Teleostei</taxon>
        <taxon>Anguilliformes</taxon>
        <taxon>Anguillidae</taxon>
        <taxon>Anguilla</taxon>
    </lineage>
</organism>